<dbReference type="EMBL" id="CP002551">
    <property type="protein sequence ID" value="ADZ10019.1"/>
    <property type="molecule type" value="Genomic_DNA"/>
</dbReference>
<protein>
    <submittedName>
        <fullName evidence="2">Transglutaminase domain-containing protein</fullName>
    </submittedName>
</protein>
<evidence type="ECO:0000259" key="1">
    <source>
        <dbReference type="SMART" id="SM00460"/>
    </source>
</evidence>
<dbReference type="HOGENOM" id="CLU_054151_0_0_2"/>
<dbReference type="InterPro" id="IPR002931">
    <property type="entry name" value="Transglutaminase-like"/>
</dbReference>
<accession>F0TA69</accession>
<dbReference type="AlphaFoldDB" id="F0TA69"/>
<dbReference type="STRING" id="877455.Metbo_1797"/>
<dbReference type="GeneID" id="25394746"/>
<dbReference type="SUPFAM" id="SSF54001">
    <property type="entry name" value="Cysteine proteinases"/>
    <property type="match status" value="1"/>
</dbReference>
<sequence length="329" mass="35636">MVVNVNTTTAASVNQTNGSSSVYKVGNNNTVSNITLTDTSKSTTPISKVTVNSTNKSKINSTMAAGEPVKVNGLTLTQMKDGISRAEAFYKKNGRLPNYLSFGTRNISITTFQKNIATQGLKINTTTTTKINGLTIAQIKDGISRAEAFYKKNGRLPNYLSFGTRNISITTFQKNVSTAGLKINTSGSGNKIDTSSVSALAASLKKGSSSQYQTAVNIFNWVRDHISYSFYYNSKYGASGTLKNRIGNCCDTANLMVALARAAGIQARYLHGTCKFSSGTWYGHVWAQLYVNGKWLNADGTSYKNSLGVVKNWNTATYTLHGIYQTLPF</sequence>
<keyword evidence="3" id="KW-1185">Reference proteome</keyword>
<organism evidence="2 3">
    <name type="scientific">Methanobacterium lacus (strain AL-21)</name>
    <dbReference type="NCBI Taxonomy" id="877455"/>
    <lineage>
        <taxon>Archaea</taxon>
        <taxon>Methanobacteriati</taxon>
        <taxon>Methanobacteriota</taxon>
        <taxon>Methanomada group</taxon>
        <taxon>Methanobacteria</taxon>
        <taxon>Methanobacteriales</taxon>
        <taxon>Methanobacteriaceae</taxon>
        <taxon>Methanobacterium</taxon>
    </lineage>
</organism>
<feature type="domain" description="Transglutaminase-like" evidence="1">
    <location>
        <begin position="241"/>
        <end position="302"/>
    </location>
</feature>
<dbReference type="InterPro" id="IPR018975">
    <property type="entry name" value="Pseudomurein-binding_repeat"/>
</dbReference>
<evidence type="ECO:0000313" key="2">
    <source>
        <dbReference type="EMBL" id="ADZ10019.1"/>
    </source>
</evidence>
<dbReference type="SMART" id="SM00460">
    <property type="entry name" value="TGc"/>
    <property type="match status" value="1"/>
</dbReference>
<dbReference type="eggNOG" id="arCOG02165">
    <property type="taxonomic scope" value="Archaea"/>
</dbReference>
<reference evidence="2 3" key="2">
    <citation type="journal article" date="2014" name="Int. J. Syst. Evol. Microbiol.">
        <title>Methanobacterium paludis sp. nov. and a novel strain of Methanobacterium lacus isolated from northern peatlands.</title>
        <authorList>
            <person name="Cadillo-Quiroz H."/>
            <person name="Brauer S.L."/>
            <person name="Goodson N."/>
            <person name="Yavitt J.B."/>
            <person name="Zinder S.H."/>
        </authorList>
    </citation>
    <scope>NUCLEOTIDE SEQUENCE [LARGE SCALE GENOMIC DNA]</scope>
    <source>
        <strain evidence="2 3">AL-21</strain>
    </source>
</reference>
<reference evidence="3" key="1">
    <citation type="submission" date="2011-02" db="EMBL/GenBank/DDBJ databases">
        <title>Complete sequence of Methanobacterium sp. AL-21.</title>
        <authorList>
            <consortium name="US DOE Joint Genome Institute"/>
            <person name="Lucas S."/>
            <person name="Copeland A."/>
            <person name="Lapidus A."/>
            <person name="Cheng J.-F."/>
            <person name="Goodwin L."/>
            <person name="Pitluck S."/>
            <person name="Chertkov O."/>
            <person name="Detter J.C."/>
            <person name="Han C."/>
            <person name="Tapia R."/>
            <person name="Land M."/>
            <person name="Hauser L."/>
            <person name="Kyrpides N."/>
            <person name="Ivanova N."/>
            <person name="Mikhailova N."/>
            <person name="Pagani I."/>
            <person name="Cadillo-Quiroz H."/>
            <person name="Imachi H."/>
            <person name="Zinder S."/>
            <person name="Liu W."/>
            <person name="Woyke T."/>
        </authorList>
    </citation>
    <scope>NUCLEOTIDE SEQUENCE [LARGE SCALE GENOMIC DNA]</scope>
    <source>
        <strain evidence="3">AL-21</strain>
    </source>
</reference>
<gene>
    <name evidence="2" type="ordered locus">Metbo_1797</name>
</gene>
<name>F0TA69_METLA</name>
<dbReference type="KEGG" id="mel:Metbo_1797"/>
<proteinExistence type="predicted"/>
<dbReference type="Proteomes" id="UP000007490">
    <property type="component" value="Chromosome"/>
</dbReference>
<dbReference type="PANTHER" id="PTHR33490:SF3">
    <property type="entry name" value="CONSERVED INTEGRAL MEMBRANE PROTEIN"/>
    <property type="match status" value="1"/>
</dbReference>
<dbReference type="InterPro" id="IPR038765">
    <property type="entry name" value="Papain-like_cys_pep_sf"/>
</dbReference>
<dbReference type="RefSeq" id="WP_013645370.1">
    <property type="nucleotide sequence ID" value="NC_015216.1"/>
</dbReference>
<dbReference type="PANTHER" id="PTHR33490">
    <property type="entry name" value="BLR5614 PROTEIN-RELATED"/>
    <property type="match status" value="1"/>
</dbReference>
<evidence type="ECO:0000313" key="3">
    <source>
        <dbReference type="Proteomes" id="UP000007490"/>
    </source>
</evidence>
<dbReference type="Pfam" id="PF01841">
    <property type="entry name" value="Transglut_core"/>
    <property type="match status" value="1"/>
</dbReference>
<dbReference type="Gene3D" id="3.10.620.30">
    <property type="match status" value="1"/>
</dbReference>
<dbReference type="Pfam" id="PF09373">
    <property type="entry name" value="PMBR"/>
    <property type="match status" value="2"/>
</dbReference>